<name>A0A4Q8L400_9GAMM</name>
<feature type="transmembrane region" description="Helical" evidence="7">
    <location>
        <begin position="116"/>
        <end position="140"/>
    </location>
</feature>
<evidence type="ECO:0000313" key="8">
    <source>
        <dbReference type="EMBL" id="TAA19105.1"/>
    </source>
</evidence>
<dbReference type="NCBIfam" id="TIGR00203">
    <property type="entry name" value="cydB"/>
    <property type="match status" value="1"/>
</dbReference>
<evidence type="ECO:0000256" key="6">
    <source>
        <dbReference type="ARBA" id="ARBA00023136"/>
    </source>
</evidence>
<feature type="transmembrane region" description="Helical" evidence="7">
    <location>
        <begin position="85"/>
        <end position="104"/>
    </location>
</feature>
<dbReference type="GO" id="GO:0019646">
    <property type="term" value="P:aerobic electron transport chain"/>
    <property type="evidence" value="ECO:0007669"/>
    <property type="project" value="TreeGrafter"/>
</dbReference>
<feature type="transmembrane region" description="Helical" evidence="7">
    <location>
        <begin position="262"/>
        <end position="284"/>
    </location>
</feature>
<comment type="similarity">
    <text evidence="2">Belongs to the cytochrome ubiquinol oxidase subunit 2 family.</text>
</comment>
<dbReference type="PANTHER" id="PTHR43141:SF4">
    <property type="entry name" value="CYTOCHROME BD2 SUBUNIT II"/>
    <property type="match status" value="1"/>
</dbReference>
<keyword evidence="5 7" id="KW-1133">Transmembrane helix</keyword>
<keyword evidence="6 7" id="KW-0472">Membrane</keyword>
<evidence type="ECO:0000256" key="4">
    <source>
        <dbReference type="ARBA" id="ARBA00022692"/>
    </source>
</evidence>
<comment type="caution">
    <text evidence="8">The sequence shown here is derived from an EMBL/GenBank/DDBJ whole genome shotgun (WGS) entry which is preliminary data.</text>
</comment>
<comment type="subcellular location">
    <subcellularLocation>
        <location evidence="1">Cell membrane</location>
        <topology evidence="1">Multi-pass membrane protein</topology>
    </subcellularLocation>
</comment>
<dbReference type="GO" id="GO:0005886">
    <property type="term" value="C:plasma membrane"/>
    <property type="evidence" value="ECO:0007669"/>
    <property type="project" value="UniProtKB-SubCell"/>
</dbReference>
<feature type="transmembrane region" description="Helical" evidence="7">
    <location>
        <begin position="195"/>
        <end position="217"/>
    </location>
</feature>
<dbReference type="EMBL" id="SHMC01000013">
    <property type="protein sequence ID" value="TAA19105.1"/>
    <property type="molecule type" value="Genomic_DNA"/>
</dbReference>
<keyword evidence="4 7" id="KW-0812">Transmembrane</keyword>
<gene>
    <name evidence="8" type="primary">cydB</name>
    <name evidence="8" type="ORF">EA660_19960</name>
</gene>
<feature type="transmembrane region" description="Helical" evidence="7">
    <location>
        <begin position="232"/>
        <end position="250"/>
    </location>
</feature>
<dbReference type="GO" id="GO:0016682">
    <property type="term" value="F:oxidoreductase activity, acting on diphenols and related substances as donors, oxygen as acceptor"/>
    <property type="evidence" value="ECO:0007669"/>
    <property type="project" value="TreeGrafter"/>
</dbReference>
<evidence type="ECO:0000256" key="2">
    <source>
        <dbReference type="ARBA" id="ARBA00007543"/>
    </source>
</evidence>
<dbReference type="PANTHER" id="PTHR43141">
    <property type="entry name" value="CYTOCHROME BD2 SUBUNIT II"/>
    <property type="match status" value="1"/>
</dbReference>
<dbReference type="Pfam" id="PF02322">
    <property type="entry name" value="Cyt_bd_oxida_II"/>
    <property type="match status" value="1"/>
</dbReference>
<keyword evidence="3" id="KW-1003">Cell membrane</keyword>
<reference evidence="8 9" key="1">
    <citation type="submission" date="2019-02" db="EMBL/GenBank/DDBJ databases">
        <title>WGS of Pseudoxanthomonas species novum from clinical isolates.</title>
        <authorList>
            <person name="Bernier A.-M."/>
            <person name="Bernard K."/>
            <person name="Vachon A."/>
        </authorList>
    </citation>
    <scope>NUCLEOTIDE SEQUENCE [LARGE SCALE GENOMIC DNA]</scope>
    <source>
        <strain evidence="8 9">NML171200</strain>
    </source>
</reference>
<evidence type="ECO:0000256" key="1">
    <source>
        <dbReference type="ARBA" id="ARBA00004651"/>
    </source>
</evidence>
<feature type="transmembrane region" description="Helical" evidence="7">
    <location>
        <begin position="304"/>
        <end position="322"/>
    </location>
</feature>
<dbReference type="RefSeq" id="WP_130553187.1">
    <property type="nucleotide sequence ID" value="NZ_SHMC01000013.1"/>
</dbReference>
<sequence>MSEVSYWLPIAWFGVIGFGVLMYVVLDGFVLGLGILAPFAEDEDQIDLMMNTAAPIWDGNETWLVLGGAGLLAAFPAAYSLLLSALYLPVLLMLIALVFRGVAFEFRFKAHSSRAIWGWAFCAGSICAAFWQGVILGAVVEGMPIQDGKYLAGAFGWFSPFSMLTGVAVVCGYALLGSGWLILKTEGRVQDIARFLARPLVLVVIAFMGLVSAWLPFLESRVMARWFHDGNFLWLSPVPVLVLLNGLWLWRAVVATGRDARPFLLTLSFFVLGFVGLVLGIWPHILPPTMTIWQAASPPSSQRFVMVGLVLLLPIILGYTAWSYRVFRGKLQAGQGYH</sequence>
<dbReference type="GO" id="GO:0070069">
    <property type="term" value="C:cytochrome complex"/>
    <property type="evidence" value="ECO:0007669"/>
    <property type="project" value="TreeGrafter"/>
</dbReference>
<protein>
    <submittedName>
        <fullName evidence="8">Cytochrome d ubiquinol oxidase subunit II</fullName>
    </submittedName>
</protein>
<feature type="transmembrane region" description="Helical" evidence="7">
    <location>
        <begin position="160"/>
        <end position="183"/>
    </location>
</feature>
<evidence type="ECO:0000256" key="5">
    <source>
        <dbReference type="ARBA" id="ARBA00022989"/>
    </source>
</evidence>
<organism evidence="8 9">
    <name type="scientific">Pseudoxanthomonas winnipegensis</name>
    <dbReference type="NCBI Taxonomy" id="2480810"/>
    <lineage>
        <taxon>Bacteria</taxon>
        <taxon>Pseudomonadati</taxon>
        <taxon>Pseudomonadota</taxon>
        <taxon>Gammaproteobacteria</taxon>
        <taxon>Lysobacterales</taxon>
        <taxon>Lysobacteraceae</taxon>
        <taxon>Pseudoxanthomonas</taxon>
    </lineage>
</organism>
<dbReference type="InterPro" id="IPR003317">
    <property type="entry name" value="Cyt-d_oxidase_su2"/>
</dbReference>
<dbReference type="OrthoDB" id="9776710at2"/>
<dbReference type="Proteomes" id="UP000292627">
    <property type="component" value="Unassembled WGS sequence"/>
</dbReference>
<evidence type="ECO:0000256" key="3">
    <source>
        <dbReference type="ARBA" id="ARBA00022475"/>
    </source>
</evidence>
<proteinExistence type="inferred from homology"/>
<feature type="transmembrane region" description="Helical" evidence="7">
    <location>
        <begin position="12"/>
        <end position="40"/>
    </location>
</feature>
<evidence type="ECO:0000256" key="7">
    <source>
        <dbReference type="SAM" id="Phobius"/>
    </source>
</evidence>
<dbReference type="AlphaFoldDB" id="A0A4Q8L400"/>
<dbReference type="GO" id="GO:0009055">
    <property type="term" value="F:electron transfer activity"/>
    <property type="evidence" value="ECO:0007669"/>
    <property type="project" value="TreeGrafter"/>
</dbReference>
<evidence type="ECO:0000313" key="9">
    <source>
        <dbReference type="Proteomes" id="UP000292627"/>
    </source>
</evidence>
<accession>A0A4Q8L400</accession>